<accession>A0A2T3JCH3</accession>
<feature type="signal peptide" evidence="1">
    <location>
        <begin position="1"/>
        <end position="18"/>
    </location>
</feature>
<proteinExistence type="predicted"/>
<reference evidence="2 3" key="1">
    <citation type="submission" date="2018-01" db="EMBL/GenBank/DDBJ databases">
        <title>Whole genome sequencing of Histamine producing bacteria.</title>
        <authorList>
            <person name="Butler K."/>
        </authorList>
    </citation>
    <scope>NUCLEOTIDE SEQUENCE [LARGE SCALE GENOMIC DNA]</scope>
    <source>
        <strain evidence="2 3">JCM 12947</strain>
    </source>
</reference>
<evidence type="ECO:0000313" key="3">
    <source>
        <dbReference type="Proteomes" id="UP000240987"/>
    </source>
</evidence>
<organism evidence="2 3">
    <name type="scientific">Photobacterium frigidiphilum</name>
    <dbReference type="NCBI Taxonomy" id="264736"/>
    <lineage>
        <taxon>Bacteria</taxon>
        <taxon>Pseudomonadati</taxon>
        <taxon>Pseudomonadota</taxon>
        <taxon>Gammaproteobacteria</taxon>
        <taxon>Vibrionales</taxon>
        <taxon>Vibrionaceae</taxon>
        <taxon>Photobacterium</taxon>
    </lineage>
</organism>
<evidence type="ECO:0000313" key="2">
    <source>
        <dbReference type="EMBL" id="PSU46585.1"/>
    </source>
</evidence>
<name>A0A2T3JCH3_9GAMM</name>
<keyword evidence="3" id="KW-1185">Reference proteome</keyword>
<comment type="caution">
    <text evidence="2">The sequence shown here is derived from an EMBL/GenBank/DDBJ whole genome shotgun (WGS) entry which is preliminary data.</text>
</comment>
<feature type="chain" id="PRO_5015450955" evidence="1">
    <location>
        <begin position="19"/>
        <end position="246"/>
    </location>
</feature>
<dbReference type="OrthoDB" id="5904592at2"/>
<gene>
    <name evidence="2" type="ORF">C9J12_17890</name>
</gene>
<dbReference type="AlphaFoldDB" id="A0A2T3JCH3"/>
<keyword evidence="1" id="KW-0732">Signal</keyword>
<dbReference type="EMBL" id="PYMJ01000020">
    <property type="protein sequence ID" value="PSU46585.1"/>
    <property type="molecule type" value="Genomic_DNA"/>
</dbReference>
<dbReference type="Pfam" id="PF11101">
    <property type="entry name" value="DUF2884"/>
    <property type="match status" value="1"/>
</dbReference>
<sequence length="246" mass="27467">MKNILIGGLLLSSTAVFAQSCPVDVTNEIHINNGEVSVYQSGQPKVMIDEDNNVFINGKQLDLNAMQRQALEAYSNGVKEYLPKMADIASDGASIATDVLDEVSSSFDSKESFANVEALIDEYGQKAQDKFYKNDEFVMPADMFADVDESWKTEFDEAMKHVSVESMSSLFAALSEEMKDGEINFTELQTKFSDLKQRIEERVKARSGEVAVKADDLCNSIKGLAQEEQELHKAIPELKDYQMFEI</sequence>
<dbReference type="RefSeq" id="WP_107243949.1">
    <property type="nucleotide sequence ID" value="NZ_PYMJ01000020.1"/>
</dbReference>
<evidence type="ECO:0000256" key="1">
    <source>
        <dbReference type="SAM" id="SignalP"/>
    </source>
</evidence>
<dbReference type="Proteomes" id="UP000240987">
    <property type="component" value="Unassembled WGS sequence"/>
</dbReference>
<dbReference type="InterPro" id="IPR021307">
    <property type="entry name" value="DUF2884"/>
</dbReference>
<protein>
    <submittedName>
        <fullName evidence="2">Chemotaxis protein</fullName>
    </submittedName>
</protein>
<dbReference type="PROSITE" id="PS51257">
    <property type="entry name" value="PROKAR_LIPOPROTEIN"/>
    <property type="match status" value="1"/>
</dbReference>